<dbReference type="Proteomes" id="UP000297295">
    <property type="component" value="Unassembled WGS sequence"/>
</dbReference>
<evidence type="ECO:0008006" key="3">
    <source>
        <dbReference type="Google" id="ProtNLM"/>
    </source>
</evidence>
<protein>
    <recommendedName>
        <fullName evidence="3">DUF1638 domain-containing protein</fullName>
    </recommendedName>
</protein>
<evidence type="ECO:0000313" key="1">
    <source>
        <dbReference type="EMBL" id="TGC08338.1"/>
    </source>
</evidence>
<accession>A0A4E0QXX4</accession>
<name>A0A4E0QXX4_9EURY</name>
<evidence type="ECO:0000313" key="2">
    <source>
        <dbReference type="Proteomes" id="UP000297295"/>
    </source>
</evidence>
<sequence length="180" mass="20143">MSLMSIIGCEIFAKEISQLLGKDRDIECLIVINEKKSDVAKEFDELGTAYQKLSPDMLPLGLKQKKGFNVIVDLQSVSLHNDQSKVKKETYEKIKFYGKVSSGVLLLYDIGNDTFADVYSDFKRSRFHMMTLGDTAGKNSEKVEGIGFCIGNRTGGEIPDPLILEAYESSYVQLKEKLVI</sequence>
<dbReference type="AlphaFoldDB" id="A0A4E0QXX4"/>
<reference evidence="1 2" key="1">
    <citation type="submission" date="2017-11" db="EMBL/GenBank/DDBJ databases">
        <title>Isolation and Characterization of Methanogenic Archaea from Saline Meromictic Lake at Siberia.</title>
        <authorList>
            <person name="Shen Y."/>
            <person name="Huang H.-H."/>
            <person name="Lai M.-C."/>
            <person name="Chen S.-C."/>
        </authorList>
    </citation>
    <scope>NUCLEOTIDE SEQUENCE [LARGE SCALE GENOMIC DNA]</scope>
    <source>
        <strain evidence="1 2">SY-01</strain>
    </source>
</reference>
<organism evidence="1 2">
    <name type="scientific">Methanolobus halotolerans</name>
    <dbReference type="NCBI Taxonomy" id="2052935"/>
    <lineage>
        <taxon>Archaea</taxon>
        <taxon>Methanobacteriati</taxon>
        <taxon>Methanobacteriota</taxon>
        <taxon>Stenosarchaea group</taxon>
        <taxon>Methanomicrobia</taxon>
        <taxon>Methanosarcinales</taxon>
        <taxon>Methanosarcinaceae</taxon>
        <taxon>Methanolobus</taxon>
    </lineage>
</organism>
<dbReference type="RefSeq" id="WP_135390114.1">
    <property type="nucleotide sequence ID" value="NZ_PGGK01000010.1"/>
</dbReference>
<comment type="caution">
    <text evidence="1">The sequence shown here is derived from an EMBL/GenBank/DDBJ whole genome shotgun (WGS) entry which is preliminary data.</text>
</comment>
<dbReference type="EMBL" id="PGGK01000010">
    <property type="protein sequence ID" value="TGC08338.1"/>
    <property type="molecule type" value="Genomic_DNA"/>
</dbReference>
<proteinExistence type="predicted"/>
<keyword evidence="2" id="KW-1185">Reference proteome</keyword>
<gene>
    <name evidence="1" type="ORF">CUN85_09690</name>
</gene>
<dbReference type="OrthoDB" id="125387at2157"/>